<keyword evidence="2" id="KW-0520">NAD</keyword>
<dbReference type="KEGG" id="rlc:K227x_27890"/>
<evidence type="ECO:0000256" key="3">
    <source>
        <dbReference type="RuleBase" id="RU003719"/>
    </source>
</evidence>
<sequence>MDAVDLGRGRHCQGTQDGVHRFRLRDLCSGRYICASSPPFTASLSSLADVKVMRIVLCYPVNQNHIAAIQAAAPEAEVVDAGQDRIDELLPTADIFVGHAKVPVDWDRVLAAKRLKWIQSSAAGLDHCLVPGVIDSDIIVSSASGLFAPQVAEQTFALLFGLLRRLPLFFRAEASREFVRLPTDDLRGKTVGIVGLGGNGRMLAKMLAPWDVRIIATDYYPVDKPDEVDELWPAEELDRLLGESDIVILALPLFSETLGLFDHQRIAKMRKGSYLINVARGSVVVEDALVSALRSGHLAGAGLDVTEVEPLDPTSPLWDDPKVIITPHVGAQSSRRVDDSTSLVCINLRRYLSGELPLNRVDKKLGFPHPSVVYRGASQ</sequence>
<evidence type="ECO:0000256" key="2">
    <source>
        <dbReference type="ARBA" id="ARBA00023027"/>
    </source>
</evidence>
<reference evidence="6 7" key="1">
    <citation type="submission" date="2019-02" db="EMBL/GenBank/DDBJ databases">
        <title>Deep-cultivation of Planctomycetes and their phenomic and genomic characterization uncovers novel biology.</title>
        <authorList>
            <person name="Wiegand S."/>
            <person name="Jogler M."/>
            <person name="Boedeker C."/>
            <person name="Pinto D."/>
            <person name="Vollmers J."/>
            <person name="Rivas-Marin E."/>
            <person name="Kohn T."/>
            <person name="Peeters S.H."/>
            <person name="Heuer A."/>
            <person name="Rast P."/>
            <person name="Oberbeckmann S."/>
            <person name="Bunk B."/>
            <person name="Jeske O."/>
            <person name="Meyerdierks A."/>
            <person name="Storesund J.E."/>
            <person name="Kallscheuer N."/>
            <person name="Luecker S."/>
            <person name="Lage O.M."/>
            <person name="Pohl T."/>
            <person name="Merkel B.J."/>
            <person name="Hornburger P."/>
            <person name="Mueller R.-W."/>
            <person name="Bruemmer F."/>
            <person name="Labrenz M."/>
            <person name="Spormann A.M."/>
            <person name="Op den Camp H."/>
            <person name="Overmann J."/>
            <person name="Amann R."/>
            <person name="Jetten M.S.M."/>
            <person name="Mascher T."/>
            <person name="Medema M.H."/>
            <person name="Devos D.P."/>
            <person name="Kaster A.-K."/>
            <person name="Ovreas L."/>
            <person name="Rohde M."/>
            <person name="Galperin M.Y."/>
            <person name="Jogler C."/>
        </authorList>
    </citation>
    <scope>NUCLEOTIDE SEQUENCE [LARGE SCALE GENOMIC DNA]</scope>
    <source>
        <strain evidence="6 7">K22_7</strain>
    </source>
</reference>
<evidence type="ECO:0000256" key="1">
    <source>
        <dbReference type="ARBA" id="ARBA00023002"/>
    </source>
</evidence>
<dbReference type="Gene3D" id="3.40.50.720">
    <property type="entry name" value="NAD(P)-binding Rossmann-like Domain"/>
    <property type="match status" value="2"/>
</dbReference>
<dbReference type="AlphaFoldDB" id="A0A517NBK7"/>
<dbReference type="SUPFAM" id="SSF52283">
    <property type="entry name" value="Formate/glycerate dehydrogenase catalytic domain-like"/>
    <property type="match status" value="1"/>
</dbReference>
<dbReference type="EC" id="1.1.1.79" evidence="6"/>
<dbReference type="PANTHER" id="PTHR43333:SF1">
    <property type="entry name" value="D-ISOMER SPECIFIC 2-HYDROXYACID DEHYDROGENASE NAD-BINDING DOMAIN-CONTAINING PROTEIN"/>
    <property type="match status" value="1"/>
</dbReference>
<dbReference type="InterPro" id="IPR029753">
    <property type="entry name" value="D-isomer_DH_CS"/>
</dbReference>
<dbReference type="InterPro" id="IPR006140">
    <property type="entry name" value="D-isomer_DH_NAD-bd"/>
</dbReference>
<dbReference type="Proteomes" id="UP000318538">
    <property type="component" value="Chromosome"/>
</dbReference>
<dbReference type="Pfam" id="PF02826">
    <property type="entry name" value="2-Hacid_dh_C"/>
    <property type="match status" value="1"/>
</dbReference>
<evidence type="ECO:0000259" key="5">
    <source>
        <dbReference type="Pfam" id="PF02826"/>
    </source>
</evidence>
<feature type="domain" description="D-isomer specific 2-hydroxyacid dehydrogenase NAD-binding" evidence="5">
    <location>
        <begin position="156"/>
        <end position="330"/>
    </location>
</feature>
<dbReference type="SUPFAM" id="SSF51735">
    <property type="entry name" value="NAD(P)-binding Rossmann-fold domains"/>
    <property type="match status" value="1"/>
</dbReference>
<evidence type="ECO:0000313" key="6">
    <source>
        <dbReference type="EMBL" id="QDT04398.1"/>
    </source>
</evidence>
<gene>
    <name evidence="6" type="primary">ghrA</name>
    <name evidence="6" type="ORF">K227x_27890</name>
</gene>
<name>A0A517NBK7_9BACT</name>
<evidence type="ECO:0000259" key="4">
    <source>
        <dbReference type="Pfam" id="PF00389"/>
    </source>
</evidence>
<comment type="similarity">
    <text evidence="3">Belongs to the D-isomer specific 2-hydroxyacid dehydrogenase family.</text>
</comment>
<dbReference type="InterPro" id="IPR006139">
    <property type="entry name" value="D-isomer_2_OHA_DH_cat_dom"/>
</dbReference>
<dbReference type="GO" id="GO:0030267">
    <property type="term" value="F:glyoxylate reductase (NADPH) activity"/>
    <property type="evidence" value="ECO:0007669"/>
    <property type="project" value="UniProtKB-EC"/>
</dbReference>
<dbReference type="InterPro" id="IPR036291">
    <property type="entry name" value="NAD(P)-bd_dom_sf"/>
</dbReference>
<keyword evidence="7" id="KW-1185">Reference proteome</keyword>
<organism evidence="6 7">
    <name type="scientific">Rubripirellula lacrimiformis</name>
    <dbReference type="NCBI Taxonomy" id="1930273"/>
    <lineage>
        <taxon>Bacteria</taxon>
        <taxon>Pseudomonadati</taxon>
        <taxon>Planctomycetota</taxon>
        <taxon>Planctomycetia</taxon>
        <taxon>Pirellulales</taxon>
        <taxon>Pirellulaceae</taxon>
        <taxon>Rubripirellula</taxon>
    </lineage>
</organism>
<dbReference type="CDD" id="cd05300">
    <property type="entry name" value="2-Hacid_dh_1"/>
    <property type="match status" value="1"/>
</dbReference>
<dbReference type="PROSITE" id="PS00671">
    <property type="entry name" value="D_2_HYDROXYACID_DH_3"/>
    <property type="match status" value="1"/>
</dbReference>
<protein>
    <submittedName>
        <fullName evidence="6">Glyoxylate/hydroxypyruvate reductase A</fullName>
        <ecNumber evidence="6">1.1.1.79</ecNumber>
    </submittedName>
</protein>
<accession>A0A517NBK7</accession>
<dbReference type="Pfam" id="PF00389">
    <property type="entry name" value="2-Hacid_dh"/>
    <property type="match status" value="1"/>
</dbReference>
<evidence type="ECO:0000313" key="7">
    <source>
        <dbReference type="Proteomes" id="UP000318538"/>
    </source>
</evidence>
<feature type="domain" description="D-isomer specific 2-hydroxyacid dehydrogenase catalytic" evidence="4">
    <location>
        <begin position="56"/>
        <end position="361"/>
    </location>
</feature>
<dbReference type="GO" id="GO:0051287">
    <property type="term" value="F:NAD binding"/>
    <property type="evidence" value="ECO:0007669"/>
    <property type="project" value="InterPro"/>
</dbReference>
<keyword evidence="6" id="KW-0670">Pyruvate</keyword>
<proteinExistence type="inferred from homology"/>
<dbReference type="EMBL" id="CP036525">
    <property type="protein sequence ID" value="QDT04398.1"/>
    <property type="molecule type" value="Genomic_DNA"/>
</dbReference>
<dbReference type="PANTHER" id="PTHR43333">
    <property type="entry name" value="2-HACID_DH_C DOMAIN-CONTAINING PROTEIN"/>
    <property type="match status" value="1"/>
</dbReference>
<keyword evidence="1 3" id="KW-0560">Oxidoreductase</keyword>